<sequence>MGITIGPEANALQRDGKRVSSARTWTSEGRRTARLHQRTSENEHFEVEEGFLHEA</sequence>
<feature type="compositionally biased region" description="Basic and acidic residues" evidence="1">
    <location>
        <begin position="38"/>
        <end position="55"/>
    </location>
</feature>
<evidence type="ECO:0000313" key="3">
    <source>
        <dbReference type="Proteomes" id="UP001054837"/>
    </source>
</evidence>
<feature type="non-terminal residue" evidence="2">
    <location>
        <position position="55"/>
    </location>
</feature>
<comment type="caution">
    <text evidence="2">The sequence shown here is derived from an EMBL/GenBank/DDBJ whole genome shotgun (WGS) entry which is preliminary data.</text>
</comment>
<dbReference type="Proteomes" id="UP001054837">
    <property type="component" value="Unassembled WGS sequence"/>
</dbReference>
<proteinExistence type="predicted"/>
<accession>A0AAV4SI21</accession>
<feature type="region of interest" description="Disordered" evidence="1">
    <location>
        <begin position="1"/>
        <end position="55"/>
    </location>
</feature>
<gene>
    <name evidence="2" type="ORF">CDAR_567031</name>
</gene>
<dbReference type="AlphaFoldDB" id="A0AAV4SI21"/>
<dbReference type="EMBL" id="BPLQ01007886">
    <property type="protein sequence ID" value="GIY32999.1"/>
    <property type="molecule type" value="Genomic_DNA"/>
</dbReference>
<organism evidence="2 3">
    <name type="scientific">Caerostris darwini</name>
    <dbReference type="NCBI Taxonomy" id="1538125"/>
    <lineage>
        <taxon>Eukaryota</taxon>
        <taxon>Metazoa</taxon>
        <taxon>Ecdysozoa</taxon>
        <taxon>Arthropoda</taxon>
        <taxon>Chelicerata</taxon>
        <taxon>Arachnida</taxon>
        <taxon>Araneae</taxon>
        <taxon>Araneomorphae</taxon>
        <taxon>Entelegynae</taxon>
        <taxon>Araneoidea</taxon>
        <taxon>Araneidae</taxon>
        <taxon>Caerostris</taxon>
    </lineage>
</organism>
<name>A0AAV4SI21_9ARAC</name>
<reference evidence="2 3" key="1">
    <citation type="submission" date="2021-06" db="EMBL/GenBank/DDBJ databases">
        <title>Caerostris darwini draft genome.</title>
        <authorList>
            <person name="Kono N."/>
            <person name="Arakawa K."/>
        </authorList>
    </citation>
    <scope>NUCLEOTIDE SEQUENCE [LARGE SCALE GENOMIC DNA]</scope>
</reference>
<keyword evidence="3" id="KW-1185">Reference proteome</keyword>
<evidence type="ECO:0000313" key="2">
    <source>
        <dbReference type="EMBL" id="GIY32999.1"/>
    </source>
</evidence>
<protein>
    <submittedName>
        <fullName evidence="2">Uncharacterized protein</fullName>
    </submittedName>
</protein>
<evidence type="ECO:0000256" key="1">
    <source>
        <dbReference type="SAM" id="MobiDB-lite"/>
    </source>
</evidence>